<evidence type="ECO:0000256" key="4">
    <source>
        <dbReference type="SAM" id="MobiDB-lite"/>
    </source>
</evidence>
<dbReference type="PANTHER" id="PTHR23101:SF122">
    <property type="entry name" value="RABAPTIN-5-ASSOCIATED EXCHANGE FACTOR FOR RAB5"/>
    <property type="match status" value="1"/>
</dbReference>
<evidence type="ECO:0000256" key="3">
    <source>
        <dbReference type="ARBA" id="ARBA00022833"/>
    </source>
</evidence>
<dbReference type="Pfam" id="PF01754">
    <property type="entry name" value="zf-A20"/>
    <property type="match status" value="1"/>
</dbReference>
<organism evidence="6 7">
    <name type="scientific">Eumeta variegata</name>
    <name type="common">Bagworm moth</name>
    <name type="synonym">Eumeta japonica</name>
    <dbReference type="NCBI Taxonomy" id="151549"/>
    <lineage>
        <taxon>Eukaryota</taxon>
        <taxon>Metazoa</taxon>
        <taxon>Ecdysozoa</taxon>
        <taxon>Arthropoda</taxon>
        <taxon>Hexapoda</taxon>
        <taxon>Insecta</taxon>
        <taxon>Pterygota</taxon>
        <taxon>Neoptera</taxon>
        <taxon>Endopterygota</taxon>
        <taxon>Lepidoptera</taxon>
        <taxon>Glossata</taxon>
        <taxon>Ditrysia</taxon>
        <taxon>Tineoidea</taxon>
        <taxon>Psychidae</taxon>
        <taxon>Oiketicinae</taxon>
        <taxon>Eumeta</taxon>
    </lineage>
</organism>
<evidence type="ECO:0000313" key="7">
    <source>
        <dbReference type="Proteomes" id="UP000299102"/>
    </source>
</evidence>
<dbReference type="PANTHER" id="PTHR23101">
    <property type="entry name" value="RAB GDP/GTP EXCHANGE FACTOR"/>
    <property type="match status" value="1"/>
</dbReference>
<dbReference type="Gene3D" id="1.10.246.120">
    <property type="match status" value="1"/>
</dbReference>
<sequence length="295" mass="34841">MWYGKNLQRSYKYMMFASKTPTLRIDESDLKCKNGCDYYGNSQWQGYCSKCHREQMQRQRHAEKATSASTLPKPDRKKQDKVIKLTSNSSFSKFEEKRFRQSETQKKAHLLKFSVFKKSNTDGHTQEVSEKKSVEFKIPTIVYETMKRDFQLRFPNLSAHIHREVRQFVTSFIMDVMKNAHILTVDELSERVQRQYQRFMRHMETSPLYAPLDADGRELLIDFVEKHAMSYLHELPSVLFSPSGTEDERCDRVLSERIQQLGWVGERHLDCRLDRTSPACRRLLYRAIAGAHPHF</sequence>
<gene>
    <name evidence="6" type="ORF">EVAR_82256_1</name>
</gene>
<comment type="caution">
    <text evidence="6">The sequence shown here is derived from an EMBL/GenBank/DDBJ whole genome shotgun (WGS) entry which is preliminary data.</text>
</comment>
<name>A0A4C1W0Z2_EUMVA</name>
<proteinExistence type="predicted"/>
<accession>A0A4C1W0Z2</accession>
<dbReference type="PROSITE" id="PS51036">
    <property type="entry name" value="ZF_A20"/>
    <property type="match status" value="1"/>
</dbReference>
<keyword evidence="2" id="KW-0863">Zinc-finger</keyword>
<evidence type="ECO:0000256" key="2">
    <source>
        <dbReference type="ARBA" id="ARBA00022771"/>
    </source>
</evidence>
<dbReference type="GO" id="GO:0008270">
    <property type="term" value="F:zinc ion binding"/>
    <property type="evidence" value="ECO:0007669"/>
    <property type="project" value="UniProtKB-KW"/>
</dbReference>
<evidence type="ECO:0000259" key="5">
    <source>
        <dbReference type="PROSITE" id="PS51036"/>
    </source>
</evidence>
<dbReference type="InterPro" id="IPR037191">
    <property type="entry name" value="VPS9_dom_sf"/>
</dbReference>
<feature type="domain" description="A20-type" evidence="5">
    <location>
        <begin position="26"/>
        <end position="60"/>
    </location>
</feature>
<dbReference type="GO" id="GO:0003677">
    <property type="term" value="F:DNA binding"/>
    <property type="evidence" value="ECO:0007669"/>
    <property type="project" value="InterPro"/>
</dbReference>
<keyword evidence="1" id="KW-0479">Metal-binding</keyword>
<dbReference type="GO" id="GO:0030139">
    <property type="term" value="C:endocytic vesicle"/>
    <property type="evidence" value="ECO:0007669"/>
    <property type="project" value="TreeGrafter"/>
</dbReference>
<protein>
    <recommendedName>
        <fullName evidence="5">A20-type domain-containing protein</fullName>
    </recommendedName>
</protein>
<dbReference type="GO" id="GO:0016192">
    <property type="term" value="P:vesicle-mediated transport"/>
    <property type="evidence" value="ECO:0007669"/>
    <property type="project" value="InterPro"/>
</dbReference>
<dbReference type="Gene3D" id="1.20.5.4770">
    <property type="match status" value="1"/>
</dbReference>
<keyword evidence="7" id="KW-1185">Reference proteome</keyword>
<dbReference type="GO" id="GO:0031267">
    <property type="term" value="F:small GTPase binding"/>
    <property type="evidence" value="ECO:0007669"/>
    <property type="project" value="TreeGrafter"/>
</dbReference>
<reference evidence="6 7" key="1">
    <citation type="journal article" date="2019" name="Commun. Biol.">
        <title>The bagworm genome reveals a unique fibroin gene that provides high tensile strength.</title>
        <authorList>
            <person name="Kono N."/>
            <person name="Nakamura H."/>
            <person name="Ohtoshi R."/>
            <person name="Tomita M."/>
            <person name="Numata K."/>
            <person name="Arakawa K."/>
        </authorList>
    </citation>
    <scope>NUCLEOTIDE SEQUENCE [LARGE SCALE GENOMIC DNA]</scope>
</reference>
<dbReference type="InterPro" id="IPR045046">
    <property type="entry name" value="Vps9-like"/>
</dbReference>
<dbReference type="InterPro" id="IPR041545">
    <property type="entry name" value="DUF5601"/>
</dbReference>
<evidence type="ECO:0000313" key="6">
    <source>
        <dbReference type="EMBL" id="GBP43824.1"/>
    </source>
</evidence>
<dbReference type="AlphaFoldDB" id="A0A4C1W0Z2"/>
<dbReference type="EMBL" id="BGZK01000443">
    <property type="protein sequence ID" value="GBP43824.1"/>
    <property type="molecule type" value="Genomic_DNA"/>
</dbReference>
<dbReference type="STRING" id="151549.A0A4C1W0Z2"/>
<dbReference type="SUPFAM" id="SSF109993">
    <property type="entry name" value="VPS9 domain"/>
    <property type="match status" value="1"/>
</dbReference>
<keyword evidence="3" id="KW-0862">Zinc</keyword>
<dbReference type="GO" id="GO:0005829">
    <property type="term" value="C:cytosol"/>
    <property type="evidence" value="ECO:0007669"/>
    <property type="project" value="TreeGrafter"/>
</dbReference>
<dbReference type="Proteomes" id="UP000299102">
    <property type="component" value="Unassembled WGS sequence"/>
</dbReference>
<evidence type="ECO:0000256" key="1">
    <source>
        <dbReference type="ARBA" id="ARBA00022723"/>
    </source>
</evidence>
<dbReference type="OrthoDB" id="300289at2759"/>
<dbReference type="Pfam" id="PF18151">
    <property type="entry name" value="DUF5601"/>
    <property type="match status" value="1"/>
</dbReference>
<feature type="region of interest" description="Disordered" evidence="4">
    <location>
        <begin position="59"/>
        <end position="80"/>
    </location>
</feature>
<dbReference type="SUPFAM" id="SSF57716">
    <property type="entry name" value="Glucocorticoid receptor-like (DNA-binding domain)"/>
    <property type="match status" value="1"/>
</dbReference>
<dbReference type="GO" id="GO:0005085">
    <property type="term" value="F:guanyl-nucleotide exchange factor activity"/>
    <property type="evidence" value="ECO:0007669"/>
    <property type="project" value="InterPro"/>
</dbReference>
<dbReference type="InterPro" id="IPR002653">
    <property type="entry name" value="Znf_A20"/>
</dbReference>
<dbReference type="SMART" id="SM00259">
    <property type="entry name" value="ZnF_A20"/>
    <property type="match status" value="1"/>
</dbReference>